<gene>
    <name evidence="3" type="ORF">CLLU_34340</name>
</gene>
<dbReference type="Proteomes" id="UP000237798">
    <property type="component" value="Unassembled WGS sequence"/>
</dbReference>
<accession>A0A2T0B788</accession>
<comment type="function">
    <text evidence="2">CRISPR (clustered regularly interspaced short palindromic repeat) is an adaptive immune system that provides protection against mobile genetic elements (viruses, transposable elements and conjugative plasmids). CRISPR clusters contain spacers, sequences complementary to antecedent mobile elements, and target invading nucleic acids. CRISPR clusters are transcribed and processed into CRISPR RNA (crRNA).</text>
</comment>
<proteinExistence type="predicted"/>
<dbReference type="Pfam" id="PF01905">
    <property type="entry name" value="DevR"/>
    <property type="match status" value="1"/>
</dbReference>
<organism evidence="3 4">
    <name type="scientific">Clostridium luticellarii</name>
    <dbReference type="NCBI Taxonomy" id="1691940"/>
    <lineage>
        <taxon>Bacteria</taxon>
        <taxon>Bacillati</taxon>
        <taxon>Bacillota</taxon>
        <taxon>Clostridia</taxon>
        <taxon>Eubacteriales</taxon>
        <taxon>Clostridiaceae</taxon>
        <taxon>Clostridium</taxon>
    </lineage>
</organism>
<dbReference type="NCBIfam" id="TIGR01875">
    <property type="entry name" value="cas_MJ0381"/>
    <property type="match status" value="1"/>
</dbReference>
<dbReference type="NCBIfam" id="TIGR02585">
    <property type="entry name" value="cas_Cst2_DevR"/>
    <property type="match status" value="1"/>
</dbReference>
<evidence type="ECO:0000313" key="4">
    <source>
        <dbReference type="Proteomes" id="UP000237798"/>
    </source>
</evidence>
<dbReference type="GO" id="GO:0051607">
    <property type="term" value="P:defense response to virus"/>
    <property type="evidence" value="ECO:0007669"/>
    <property type="project" value="UniProtKB-KW"/>
</dbReference>
<protein>
    <submittedName>
        <fullName evidence="3">CRISPR-associated negative autoregulator DevR/Csa2</fullName>
    </submittedName>
</protein>
<sequence>MFYNISYISKVNLASLNGSESMGGNITPIKKITDNEGKEYAYISGQAQRRYLKDTLMQLGERISAVDENGEPNFLELKDKIIEGKKFKNKKLMYENFCDLDLFGYMFPNSGRRWSPVKVSPMMSIHPYKGEYDYLTRKQLVEEGSAKKGNIVQIEIDTLNYMRGNIIIDVDRVGNDINEYTYEVTPMLTEEEKNIRINKLIDAVRFFNGGAKQARNLEDISPKFAVLTKQKTGNPFLLNSIHINDKNELDIKSIVEEIIDNKAVLDGVRMGISKNIFKNEDEIKKYVEEENIEIGSITEAFNFLKTGAE</sequence>
<dbReference type="EMBL" id="PVXP01000095">
    <property type="protein sequence ID" value="PRR79759.1"/>
    <property type="molecule type" value="Genomic_DNA"/>
</dbReference>
<dbReference type="AlphaFoldDB" id="A0A2T0B788"/>
<reference evidence="3 4" key="1">
    <citation type="submission" date="2018-03" db="EMBL/GenBank/DDBJ databases">
        <title>Genome sequence of Clostridium luticellarii DSM 29923.</title>
        <authorList>
            <person name="Poehlein A."/>
            <person name="Daniel R."/>
        </authorList>
    </citation>
    <scope>NUCLEOTIDE SEQUENCE [LARGE SCALE GENOMIC DNA]</scope>
    <source>
        <strain evidence="3 4">DSM 29923</strain>
    </source>
</reference>
<dbReference type="InterPro" id="IPR013414">
    <property type="entry name" value="Cas7/Cst2/DevR_sub_I-B/Tneap"/>
</dbReference>
<keyword evidence="4" id="KW-1185">Reference proteome</keyword>
<evidence type="ECO:0000256" key="2">
    <source>
        <dbReference type="ARBA" id="ARBA00025626"/>
    </source>
</evidence>
<comment type="caution">
    <text evidence="3">The sequence shown here is derived from an EMBL/GenBank/DDBJ whole genome shotgun (WGS) entry which is preliminary data.</text>
</comment>
<name>A0A2T0B788_9CLOT</name>
<dbReference type="OrthoDB" id="9781560at2"/>
<evidence type="ECO:0000313" key="3">
    <source>
        <dbReference type="EMBL" id="PRR79759.1"/>
    </source>
</evidence>
<evidence type="ECO:0000256" key="1">
    <source>
        <dbReference type="ARBA" id="ARBA00023118"/>
    </source>
</evidence>
<dbReference type="RefSeq" id="WP_106010971.1">
    <property type="nucleotide sequence ID" value="NZ_PVXP01000095.1"/>
</dbReference>
<keyword evidence="1" id="KW-0051">Antiviral defense</keyword>
<dbReference type="InterPro" id="IPR010154">
    <property type="entry name" value="CRISPR-assoc_Cas7/Cst2/DevR"/>
</dbReference>